<gene>
    <name evidence="1" type="ORF">NFC81_11495</name>
</gene>
<evidence type="ECO:0000313" key="1">
    <source>
        <dbReference type="EMBL" id="WLD57339.1"/>
    </source>
</evidence>
<reference evidence="1" key="1">
    <citation type="submission" date="2022-07" db="EMBL/GenBank/DDBJ databases">
        <title>Complete genome sequence of Salinispirillum sp. LH10-3-1 capable of multiple carbohydrate inversion isolated from a soda lake.</title>
        <authorList>
            <person name="Liu J."/>
            <person name="Zhai Y."/>
            <person name="Zhang H."/>
            <person name="Yang H."/>
            <person name="Qu J."/>
            <person name="Li J."/>
        </authorList>
    </citation>
    <scope>NUCLEOTIDE SEQUENCE</scope>
    <source>
        <strain evidence="1">LH 10-3-1</strain>
    </source>
</reference>
<accession>A0AB38YDB1</accession>
<protein>
    <submittedName>
        <fullName evidence="1">Class IIb bacteriocin, lactobin A/cerein 7B family</fullName>
    </submittedName>
</protein>
<dbReference type="InterPro" id="IPR023991">
    <property type="entry name" value="Bacteriocin_IIb_lactobn/cerein"/>
</dbReference>
<proteinExistence type="predicted"/>
<sequence length="84" mass="8966">MGIRMLSGRSLTKVQTFSMEMNEMKALNVQQVEQVNGGWAGIVVAIGATAVAANVRHNNVTNNAIRACGEGNVKSASIWGFKCK</sequence>
<name>A0AB38YDB1_9GAMM</name>
<dbReference type="EMBL" id="CP101717">
    <property type="protein sequence ID" value="WLD57339.1"/>
    <property type="molecule type" value="Genomic_DNA"/>
</dbReference>
<organism evidence="1">
    <name type="scientific">Salinispirillum sp. LH 10-3-1</name>
    <dbReference type="NCBI Taxonomy" id="2952525"/>
    <lineage>
        <taxon>Bacteria</taxon>
        <taxon>Pseudomonadati</taxon>
        <taxon>Pseudomonadota</taxon>
        <taxon>Gammaproteobacteria</taxon>
        <taxon>Oceanospirillales</taxon>
        <taxon>Saccharospirillaceae</taxon>
        <taxon>Salinispirillum</taxon>
    </lineage>
</organism>
<dbReference type="NCBIfam" id="TIGR03949">
    <property type="entry name" value="bact_IIb_cerein"/>
    <property type="match status" value="1"/>
</dbReference>
<dbReference type="AlphaFoldDB" id="A0AB38YDB1"/>
<dbReference type="RefSeq" id="WP_304994625.1">
    <property type="nucleotide sequence ID" value="NZ_CP101717.1"/>
</dbReference>